<dbReference type="EMBL" id="FQUO01000017">
    <property type="protein sequence ID" value="SHG07756.1"/>
    <property type="molecule type" value="Genomic_DNA"/>
</dbReference>
<dbReference type="GO" id="GO:0000723">
    <property type="term" value="P:telomere maintenance"/>
    <property type="evidence" value="ECO:0007669"/>
    <property type="project" value="InterPro"/>
</dbReference>
<keyword evidence="3" id="KW-0378">Hydrolase</keyword>
<dbReference type="GO" id="GO:0006281">
    <property type="term" value="P:DNA repair"/>
    <property type="evidence" value="ECO:0007669"/>
    <property type="project" value="InterPro"/>
</dbReference>
<name>A0A1M5GVG7_9BACT</name>
<dbReference type="PANTHER" id="PTHR47642:SF7">
    <property type="entry name" value="ATP-DEPENDENT DNA HELICASE PIF1"/>
    <property type="match status" value="1"/>
</dbReference>
<evidence type="ECO:0000313" key="4">
    <source>
        <dbReference type="Proteomes" id="UP000184368"/>
    </source>
</evidence>
<dbReference type="InterPro" id="IPR010285">
    <property type="entry name" value="DNA_helicase_pif1-like_DEAD"/>
</dbReference>
<dbReference type="AlphaFoldDB" id="A0A1M5GVG7"/>
<evidence type="ECO:0000259" key="1">
    <source>
        <dbReference type="Pfam" id="PF05970"/>
    </source>
</evidence>
<organism evidence="3 4">
    <name type="scientific">Cnuella takakiae</name>
    <dbReference type="NCBI Taxonomy" id="1302690"/>
    <lineage>
        <taxon>Bacteria</taxon>
        <taxon>Pseudomonadati</taxon>
        <taxon>Bacteroidota</taxon>
        <taxon>Chitinophagia</taxon>
        <taxon>Chitinophagales</taxon>
        <taxon>Chitinophagaceae</taxon>
        <taxon>Cnuella</taxon>
    </lineage>
</organism>
<dbReference type="Pfam" id="PF05970">
    <property type="entry name" value="PIF1"/>
    <property type="match status" value="1"/>
</dbReference>
<dbReference type="Proteomes" id="UP000184368">
    <property type="component" value="Unassembled WGS sequence"/>
</dbReference>
<dbReference type="InterPro" id="IPR027417">
    <property type="entry name" value="P-loop_NTPase"/>
</dbReference>
<evidence type="ECO:0000313" key="3">
    <source>
        <dbReference type="EMBL" id="SHG07756.1"/>
    </source>
</evidence>
<keyword evidence="3" id="KW-0547">Nucleotide-binding</keyword>
<evidence type="ECO:0000259" key="2">
    <source>
        <dbReference type="Pfam" id="PF14493"/>
    </source>
</evidence>
<dbReference type="Gene3D" id="3.40.50.300">
    <property type="entry name" value="P-loop containing nucleotide triphosphate hydrolases"/>
    <property type="match status" value="1"/>
</dbReference>
<keyword evidence="3" id="KW-0347">Helicase</keyword>
<reference evidence="3 4" key="1">
    <citation type="submission" date="2016-11" db="EMBL/GenBank/DDBJ databases">
        <authorList>
            <person name="Jaros S."/>
            <person name="Januszkiewicz K."/>
            <person name="Wedrychowicz H."/>
        </authorList>
    </citation>
    <scope>NUCLEOTIDE SEQUENCE [LARGE SCALE GENOMIC DNA]</scope>
    <source>
        <strain evidence="3 4">DSM 26897</strain>
    </source>
</reference>
<feature type="domain" description="DNA helicase Pif1-like DEAD-box helicase" evidence="1">
    <location>
        <begin position="23"/>
        <end position="179"/>
    </location>
</feature>
<keyword evidence="3" id="KW-0067">ATP-binding</keyword>
<dbReference type="CDD" id="cd18809">
    <property type="entry name" value="SF1_C_RecD"/>
    <property type="match status" value="1"/>
</dbReference>
<keyword evidence="4" id="KW-1185">Reference proteome</keyword>
<dbReference type="FunFam" id="3.40.50.300:FF:001498">
    <property type="entry name" value="ATP-dependent DNA helicase"/>
    <property type="match status" value="1"/>
</dbReference>
<proteinExistence type="predicted"/>
<dbReference type="Gene3D" id="2.30.30.940">
    <property type="match status" value="1"/>
</dbReference>
<dbReference type="InterPro" id="IPR051055">
    <property type="entry name" value="PIF1_helicase"/>
</dbReference>
<gene>
    <name evidence="3" type="ORF">SAMN05444008_11777</name>
</gene>
<accession>A0A1M5GVG7</accession>
<protein>
    <submittedName>
        <fullName evidence="3">Helicase</fullName>
    </submittedName>
</protein>
<feature type="domain" description="Helicase Helix-turn-helix" evidence="2">
    <location>
        <begin position="654"/>
        <end position="741"/>
    </location>
</feature>
<dbReference type="SUPFAM" id="SSF52540">
    <property type="entry name" value="P-loop containing nucleoside triphosphate hydrolases"/>
    <property type="match status" value="2"/>
</dbReference>
<dbReference type="PANTHER" id="PTHR47642">
    <property type="entry name" value="ATP-DEPENDENT DNA HELICASE"/>
    <property type="match status" value="1"/>
</dbReference>
<dbReference type="InterPro" id="IPR029491">
    <property type="entry name" value="Helicase_HTH"/>
</dbReference>
<dbReference type="GO" id="GO:0003678">
    <property type="term" value="F:DNA helicase activity"/>
    <property type="evidence" value="ECO:0007669"/>
    <property type="project" value="InterPro"/>
</dbReference>
<sequence>MRGTFIAMSGTDFNTMFRLAAGFVQHTSKHVFLTGKAGTGKTTFLRYLKENSFKNIAIVAPTGVAAINAGGVTMHSFFQLPMGTYLPTRQYVQADTGTEIVNEHTLFKNLRLSKNKRELLREIELLVIDEVSMVRADMLDCVDTILRHVRQALHIPFGGVQVLYIGDLNQLPPVVNQREWQVLKEYYKSPFFFDAVAVQAAPPVYIELNKIYRQSDPDFIRILNNIRNNEATSADLAQLNQHYDPRFVPPAGESYITLTSHNAKADAINQRELQKLQGKVFNFEGEVKGDFSDKSFPAEKNLALKVGAQVMFIKNDKGEVRRFYNGKIGTVSRIVNDDLYVRFQGEADELLVEKETWHNIRYTYDRENDEIEEEELGSFTQYPIRLAWAITIHKSQGLTFEKAIIDAGEAFAAGQVYVALSRLTNMKGMVLYSRIPAHSIRSDERIHDFSQSGLEETQLQQLLQEEQKFFITQTLLSTFQLAKQVDLLQNHLESYAGRNIPDEEEAIAWAKALVVKGKELQDVGMRFIMQLETMLPTAEADNFQQLSERIQKAASYFVKAFDEGLLQAIRDHATHWRIKTRVKKYGKDLEQLATAMERKKWAIEHAVHLAKGLTQGLDAIALLQIVEEQRKKHVPVQTAEAAAPAKEKVAKGETKVITLEMYRAGKDIATIAAERNLTVSTIEGHLAAYIESGEISVNDVVPGHKIPVILSAIAKVEQKTLGTLKARLGNDYSYGEIKAVMSHLARLEQKELSGEM</sequence>
<dbReference type="Pfam" id="PF14493">
    <property type="entry name" value="HTH_40"/>
    <property type="match status" value="1"/>
</dbReference>
<dbReference type="STRING" id="1302690.BUE76_02395"/>